<reference evidence="1 2" key="1">
    <citation type="submission" date="2023-06" db="EMBL/GenBank/DDBJ databases">
        <title>Parasedimentitalea psychrophila sp. nov., a psychrophilic bacterium isolated from deep-sea sediment.</title>
        <authorList>
            <person name="Li A."/>
        </authorList>
    </citation>
    <scope>NUCLEOTIDE SEQUENCE [LARGE SCALE GENOMIC DNA]</scope>
    <source>
        <strain evidence="1 2">QS115</strain>
    </source>
</reference>
<name>A0A9Y2KYE4_9RHOB</name>
<dbReference type="EC" id="2.4.-.-" evidence="1"/>
<dbReference type="Pfam" id="PF13704">
    <property type="entry name" value="Glyco_tranf_2_4"/>
    <property type="match status" value="1"/>
</dbReference>
<keyword evidence="1" id="KW-0328">Glycosyltransferase</keyword>
<evidence type="ECO:0000313" key="1">
    <source>
        <dbReference type="EMBL" id="WIY25421.1"/>
    </source>
</evidence>
<proteinExistence type="predicted"/>
<protein>
    <submittedName>
        <fullName evidence="1">Glycosyltransferase family 2 protein</fullName>
        <ecNumber evidence="1">2.4.-.-</ecNumber>
    </submittedName>
</protein>
<keyword evidence="2" id="KW-1185">Reference proteome</keyword>
<dbReference type="EMBL" id="CP127247">
    <property type="protein sequence ID" value="WIY25421.1"/>
    <property type="molecule type" value="Genomic_DNA"/>
</dbReference>
<dbReference type="RefSeq" id="WP_270918603.1">
    <property type="nucleotide sequence ID" value="NZ_CP127247.1"/>
</dbReference>
<accession>A0A9Y2KYE4</accession>
<dbReference type="Proteomes" id="UP001238334">
    <property type="component" value="Chromosome"/>
</dbReference>
<dbReference type="GO" id="GO:0016757">
    <property type="term" value="F:glycosyltransferase activity"/>
    <property type="evidence" value="ECO:0007669"/>
    <property type="project" value="UniProtKB-KW"/>
</dbReference>
<organism evidence="1 2">
    <name type="scientific">Parasedimentitalea psychrophila</name>
    <dbReference type="NCBI Taxonomy" id="2997337"/>
    <lineage>
        <taxon>Bacteria</taxon>
        <taxon>Pseudomonadati</taxon>
        <taxon>Pseudomonadota</taxon>
        <taxon>Alphaproteobacteria</taxon>
        <taxon>Rhodobacterales</taxon>
        <taxon>Paracoccaceae</taxon>
        <taxon>Parasedimentitalea</taxon>
    </lineage>
</organism>
<dbReference type="KEGG" id="ppso:QPJ95_00245"/>
<sequence>MTRWGLVATIKAEAADVLNFAAYHLDLGAHRLFIYLDAPCPEAMRYLKAHPKIRVVLCDDAYWRQRRKSRPVKHQVRQSLNATRAYRRQASELDWLIHMDVDEFLWSQQPLHRSLGDLPQDVFCARARPIESLAGDGNAFKAHMPRTPARNEIVKDLYPRFGDYLKGGFLSHEHGKVFARTGAEEVKFRIHNVFVNDVSNPDQVTLPQLDLCHLHCKSWDDWIAQYRYRLHQGSYRSELKPNRSREKGGLTLHQVLSRLEAEQGEAGLRFFYNEICADSPERRAQLHRHGLLKIRDLKLADKRRAHFPEFG</sequence>
<dbReference type="AlphaFoldDB" id="A0A9Y2KYE4"/>
<keyword evidence="1" id="KW-0808">Transferase</keyword>
<gene>
    <name evidence="1" type="ORF">QPJ95_00245</name>
</gene>
<evidence type="ECO:0000313" key="2">
    <source>
        <dbReference type="Proteomes" id="UP001238334"/>
    </source>
</evidence>